<evidence type="ECO:0000256" key="1">
    <source>
        <dbReference type="SAM" id="MobiDB-lite"/>
    </source>
</evidence>
<dbReference type="EnsemblMetazoa" id="Aqu2.1.16991_001">
    <property type="protein sequence ID" value="Aqu2.1.16991_001"/>
    <property type="gene ID" value="Aqu2.1.16991"/>
</dbReference>
<evidence type="ECO:0008006" key="3">
    <source>
        <dbReference type="Google" id="ProtNLM"/>
    </source>
</evidence>
<dbReference type="SUPFAM" id="SSF53098">
    <property type="entry name" value="Ribonuclease H-like"/>
    <property type="match status" value="1"/>
</dbReference>
<organism evidence="2">
    <name type="scientific">Amphimedon queenslandica</name>
    <name type="common">Sponge</name>
    <dbReference type="NCBI Taxonomy" id="400682"/>
    <lineage>
        <taxon>Eukaryota</taxon>
        <taxon>Metazoa</taxon>
        <taxon>Porifera</taxon>
        <taxon>Demospongiae</taxon>
        <taxon>Heteroscleromorpha</taxon>
        <taxon>Haplosclerida</taxon>
        <taxon>Niphatidae</taxon>
        <taxon>Amphimedon</taxon>
    </lineage>
</organism>
<feature type="compositionally biased region" description="Acidic residues" evidence="1">
    <location>
        <begin position="12"/>
        <end position="25"/>
    </location>
</feature>
<evidence type="ECO:0000313" key="2">
    <source>
        <dbReference type="EnsemblMetazoa" id="Aqu2.1.16991_001"/>
    </source>
</evidence>
<dbReference type="AlphaFoldDB" id="A0A1X7TPN1"/>
<protein>
    <recommendedName>
        <fullName evidence="3">DUF4371 domain-containing protein</fullName>
    </recommendedName>
</protein>
<sequence>MGKSKEQLEVVEHEEELDESEDLTEQEQVPLLSILRAATPSDLARQRQLKRNTPPIGQKKRKSSKTTHNPKEELGLKATVVKLHVKSNKHKLGKEKLQGRNKEEIDIAQAFDTYNQEEHLAGETLSNDLQVYRIKVVKTFVKAGVPLNKVDLFRDILEEHGLRLAGRRVLSDFVPFIHKQVIKISQEIEEREVSVIFDGTTRIGEALVIILRFIGDEWEVTHRLTRMQLLAKSLTGEEIARELISVLQADYHVGSKALVGSIHDRALVHNVAMSTIKVLYPEVFDVGCFSHTIDHVGEKFKTPTLDEFVTAWITLFSHSPKAKLAWRTQTGKAVKTFSKTRWWSRWEVVNQLLELHGDILPFLHTYSDLGPATRSKMLSILQDPTKNILLQLEMAVVVDAGKQFLQATYDLEGNGTLVLQCYELIEAIFNFIRVCHFPNTDAIIHKYCTGQPSHIPTQWKQYAISCVQPGFDYFSSKFYGELGETLAAYKAARLFTPHKIVEIQPEASNIDLLKSFPFLRNDDLLLSMKSELPLYLSVAADVSTCVNPLYGGEITAMSYQTGQWQYGKFY</sequence>
<dbReference type="InParanoid" id="A0A1X7TPN1"/>
<feature type="region of interest" description="Disordered" evidence="1">
    <location>
        <begin position="40"/>
        <end position="73"/>
    </location>
</feature>
<dbReference type="InterPro" id="IPR012337">
    <property type="entry name" value="RNaseH-like_sf"/>
</dbReference>
<dbReference type="STRING" id="400682.A0A1X7TPN1"/>
<dbReference type="eggNOG" id="ENOG502T4GH">
    <property type="taxonomic scope" value="Eukaryota"/>
</dbReference>
<name>A0A1X7TPN1_AMPQE</name>
<proteinExistence type="predicted"/>
<feature type="region of interest" description="Disordered" evidence="1">
    <location>
        <begin position="1"/>
        <end position="28"/>
    </location>
</feature>
<reference evidence="2" key="1">
    <citation type="submission" date="2017-05" db="UniProtKB">
        <authorList>
            <consortium name="EnsemblMetazoa"/>
        </authorList>
    </citation>
    <scope>IDENTIFICATION</scope>
</reference>
<accession>A0A1X7TPN1</accession>
<feature type="compositionally biased region" description="Basic and acidic residues" evidence="1">
    <location>
        <begin position="1"/>
        <end position="11"/>
    </location>
</feature>